<dbReference type="SUPFAM" id="SSF52540">
    <property type="entry name" value="P-loop containing nucleoside triphosphate hydrolases"/>
    <property type="match status" value="1"/>
</dbReference>
<proteinExistence type="predicted"/>
<evidence type="ECO:0000313" key="2">
    <source>
        <dbReference type="Proteomes" id="UP001232063"/>
    </source>
</evidence>
<dbReference type="Pfam" id="PF13671">
    <property type="entry name" value="AAA_33"/>
    <property type="match status" value="1"/>
</dbReference>
<reference evidence="1" key="1">
    <citation type="submission" date="2023-05" db="EMBL/GenBank/DDBJ databases">
        <authorList>
            <person name="Zhang X."/>
        </authorList>
    </citation>
    <scope>NUCLEOTIDE SEQUENCE</scope>
    <source>
        <strain evidence="1">BD1B2-1</strain>
    </source>
</reference>
<dbReference type="InterPro" id="IPR011009">
    <property type="entry name" value="Kinase-like_dom_sf"/>
</dbReference>
<dbReference type="InterPro" id="IPR052732">
    <property type="entry name" value="Cell-binding_unc_protein"/>
</dbReference>
<dbReference type="PANTHER" id="PTHR43883">
    <property type="entry name" value="SLR0207 PROTEIN"/>
    <property type="match status" value="1"/>
</dbReference>
<dbReference type="InterPro" id="IPR027417">
    <property type="entry name" value="P-loop_NTPase"/>
</dbReference>
<dbReference type="SUPFAM" id="SSF56112">
    <property type="entry name" value="Protein kinase-like (PK-like)"/>
    <property type="match status" value="1"/>
</dbReference>
<dbReference type="AlphaFoldDB" id="A0AAE3RD60"/>
<dbReference type="EMBL" id="JASJOU010000022">
    <property type="protein sequence ID" value="MDJ1506427.1"/>
    <property type="molecule type" value="Genomic_DNA"/>
</dbReference>
<dbReference type="Proteomes" id="UP001232063">
    <property type="component" value="Unassembled WGS sequence"/>
</dbReference>
<keyword evidence="2" id="KW-1185">Reference proteome</keyword>
<dbReference type="Gene3D" id="3.40.50.300">
    <property type="entry name" value="P-loop containing nucleotide triphosphate hydrolases"/>
    <property type="match status" value="1"/>
</dbReference>
<sequence>MENSLYTMEKLLSFLSQPTSYPHQPVSVKVKQTHASVVVIASPYVFKAKKSVNLGFLDFTSPSKRKQDLEREIRLNSRLCAHLYTGIVPIRLINNQLSFGQKEDSQDVDSQAEEIVEYVLQMQELADGYFLNQLLKENKVSVATLEPVLDILEQFYQHQPADSAITQYGDLVKIKEAVYANLDSLENPDSVYSLDSIPNPNDEKKSVEKKSTLVLQLLRWYNETFFEQHQQLFKKRVEQGWIKDCHGDLHLEHIHIYHKKISIYDCIEFNDSFRYIDITADIGFLAMDLDFHNRPDLSKYVTAQMAKRLNDPDMTLLIDFYKCYRACVRAKVEHIRSLESEIPTEQQQKSRQRVAKYLSLALQYLTVETTPSVIIICGRIGTGKSTIARQVALLLGYEYINSDVVRKQTVGLPLLQRPHTNDGEKLYSQSSTENVYQALQQNTLLHIANQTGIVVDATFGQQKHRQEFQQALKKQNIPYIFIEVQASDKIIKERLTQREKQTDVISDARLSDFDLISSNYQPPIELMYPNLITLSTEDTPEHTLYSLFSSLSCRKYSFSQVSFL</sequence>
<organism evidence="1 2">
    <name type="scientific">Xanthocytophaga agilis</name>
    <dbReference type="NCBI Taxonomy" id="3048010"/>
    <lineage>
        <taxon>Bacteria</taxon>
        <taxon>Pseudomonadati</taxon>
        <taxon>Bacteroidota</taxon>
        <taxon>Cytophagia</taxon>
        <taxon>Cytophagales</taxon>
        <taxon>Rhodocytophagaceae</taxon>
        <taxon>Xanthocytophaga</taxon>
    </lineage>
</organism>
<name>A0AAE3RD60_9BACT</name>
<dbReference type="PANTHER" id="PTHR43883:SF1">
    <property type="entry name" value="GLUCONOKINASE"/>
    <property type="match status" value="1"/>
</dbReference>
<gene>
    <name evidence="1" type="ORF">QNI22_37600</name>
</gene>
<accession>A0AAE3RD60</accession>
<protein>
    <submittedName>
        <fullName evidence="1">AAA family ATPase</fullName>
    </submittedName>
</protein>
<evidence type="ECO:0000313" key="1">
    <source>
        <dbReference type="EMBL" id="MDJ1506427.1"/>
    </source>
</evidence>
<comment type="caution">
    <text evidence="1">The sequence shown here is derived from an EMBL/GenBank/DDBJ whole genome shotgun (WGS) entry which is preliminary data.</text>
</comment>